<keyword evidence="4" id="KW-0648">Protein biosynthesis</keyword>
<evidence type="ECO:0000256" key="4">
    <source>
        <dbReference type="ARBA" id="ARBA00022917"/>
    </source>
</evidence>
<protein>
    <recommendedName>
        <fullName evidence="6">Translation initiation factor beta propellor-like domain-containing protein</fullName>
    </recommendedName>
</protein>
<comment type="caution">
    <text evidence="7">The sequence shown here is derived from an EMBL/GenBank/DDBJ whole genome shotgun (WGS) entry which is preliminary data.</text>
</comment>
<organism evidence="7 8">
    <name type="scientific">Castanea mollissima</name>
    <name type="common">Chinese chestnut</name>
    <dbReference type="NCBI Taxonomy" id="60419"/>
    <lineage>
        <taxon>Eukaryota</taxon>
        <taxon>Viridiplantae</taxon>
        <taxon>Streptophyta</taxon>
        <taxon>Embryophyta</taxon>
        <taxon>Tracheophyta</taxon>
        <taxon>Spermatophyta</taxon>
        <taxon>Magnoliopsida</taxon>
        <taxon>eudicotyledons</taxon>
        <taxon>Gunneridae</taxon>
        <taxon>Pentapetalae</taxon>
        <taxon>rosids</taxon>
        <taxon>fabids</taxon>
        <taxon>Fagales</taxon>
        <taxon>Fagaceae</taxon>
        <taxon>Castanea</taxon>
    </lineage>
</organism>
<dbReference type="InterPro" id="IPR011042">
    <property type="entry name" value="6-blade_b-propeller_TolB-like"/>
</dbReference>
<feature type="transmembrane region" description="Helical" evidence="5">
    <location>
        <begin position="12"/>
        <end position="32"/>
    </location>
</feature>
<evidence type="ECO:0000313" key="7">
    <source>
        <dbReference type="EMBL" id="KAF3946961.1"/>
    </source>
</evidence>
<dbReference type="GO" id="GO:0005852">
    <property type="term" value="C:eukaryotic translation initiation factor 3 complex"/>
    <property type="evidence" value="ECO:0007669"/>
    <property type="project" value="InterPro"/>
</dbReference>
<name>A0A8J4VFJ8_9ROSI</name>
<evidence type="ECO:0000256" key="1">
    <source>
        <dbReference type="ARBA" id="ARBA00022490"/>
    </source>
</evidence>
<keyword evidence="1" id="KW-0963">Cytoplasm</keyword>
<dbReference type="AlphaFoldDB" id="A0A8J4VFJ8"/>
<dbReference type="GO" id="GO:0003743">
    <property type="term" value="F:translation initiation factor activity"/>
    <property type="evidence" value="ECO:0007669"/>
    <property type="project" value="UniProtKB-KW"/>
</dbReference>
<keyword evidence="2" id="KW-0396">Initiation factor</keyword>
<dbReference type="InterPro" id="IPR011400">
    <property type="entry name" value="EIF3B"/>
</dbReference>
<dbReference type="GO" id="GO:0003723">
    <property type="term" value="F:RNA binding"/>
    <property type="evidence" value="ECO:0007669"/>
    <property type="project" value="UniProtKB-KW"/>
</dbReference>
<evidence type="ECO:0000256" key="5">
    <source>
        <dbReference type="SAM" id="Phobius"/>
    </source>
</evidence>
<dbReference type="Gene3D" id="2.120.10.30">
    <property type="entry name" value="TolB, C-terminal domain"/>
    <property type="match status" value="1"/>
</dbReference>
<dbReference type="SUPFAM" id="SSF82171">
    <property type="entry name" value="DPP6 N-terminal domain-like"/>
    <property type="match status" value="1"/>
</dbReference>
<dbReference type="OrthoDB" id="10250414at2759"/>
<keyword evidence="5" id="KW-0472">Membrane</keyword>
<accession>A0A8J4VFJ8</accession>
<dbReference type="Gene3D" id="2.130.10.10">
    <property type="entry name" value="YVTN repeat-like/Quinoprotein amine dehydrogenase"/>
    <property type="match status" value="1"/>
</dbReference>
<keyword evidence="3" id="KW-0694">RNA-binding</keyword>
<reference evidence="7" key="1">
    <citation type="submission" date="2020-03" db="EMBL/GenBank/DDBJ databases">
        <title>Castanea mollissima Vanexum genome sequencing.</title>
        <authorList>
            <person name="Staton M."/>
        </authorList>
    </citation>
    <scope>NUCLEOTIDE SEQUENCE</scope>
    <source>
        <tissue evidence="7">Leaf</tissue>
    </source>
</reference>
<feature type="domain" description="Translation initiation factor beta propellor-like" evidence="6">
    <location>
        <begin position="274"/>
        <end position="464"/>
    </location>
</feature>
<keyword evidence="8" id="KW-1185">Reference proteome</keyword>
<proteinExistence type="predicted"/>
<dbReference type="InterPro" id="IPR015943">
    <property type="entry name" value="WD40/YVTN_repeat-like_dom_sf"/>
</dbReference>
<keyword evidence="5" id="KW-0812">Transmembrane</keyword>
<dbReference type="PANTHER" id="PTHR14068">
    <property type="entry name" value="EUKARYOTIC TRANSLATION INITIATION FACTOR 3 EIF3 -RELATED"/>
    <property type="match status" value="1"/>
</dbReference>
<keyword evidence="5" id="KW-1133">Transmembrane helix</keyword>
<dbReference type="Proteomes" id="UP000737018">
    <property type="component" value="Unassembled WGS sequence"/>
</dbReference>
<dbReference type="GO" id="GO:0031369">
    <property type="term" value="F:translation initiation factor binding"/>
    <property type="evidence" value="ECO:0007669"/>
    <property type="project" value="InterPro"/>
</dbReference>
<dbReference type="InterPro" id="IPR013979">
    <property type="entry name" value="TIF_beta_prop-like"/>
</dbReference>
<evidence type="ECO:0000256" key="2">
    <source>
        <dbReference type="ARBA" id="ARBA00022540"/>
    </source>
</evidence>
<gene>
    <name evidence="7" type="ORF">CMV_026835</name>
</gene>
<evidence type="ECO:0000256" key="3">
    <source>
        <dbReference type="ARBA" id="ARBA00022884"/>
    </source>
</evidence>
<dbReference type="Pfam" id="PF08662">
    <property type="entry name" value="eIF2A"/>
    <property type="match status" value="1"/>
</dbReference>
<sequence length="564" mass="64710">MRQFKSTHSYRNYVFLELNLLGIFVQYGSIAIDLQSWINIFLLVHLQNWLTDKSVRDQFLIHCFGEIEVYWNIGTGHLKPELFDYRVVYPESVTWSPSGTYLATTFKKGSIIWGGTTFFSPLMFYDHKLVKLIDISPGEKYLVSYSKFEINGAVLKIFDVETGEVKMVIDRSKFEHAIGGIEAISQVSWPVFRWSGRNDDKYLARIEKNAIYIYETKTFGLIDNEPLKAENVMDFCWSPTDPIITLFVPTDDDEVQPARVSLIQVPSKEELKRKNLNGVRDCKMFWQSNGEYLAVMFNQFNETRDSTYQRFVIFGIKDPGIPIEDFELENNNDMIIAFAWEPKGQRFAVIHALGERRNVSFYSVLKAHNRLQFSKLVTLDVEQAGSLHWSPVGRFIIVAAMKGCGGDLIFYDAAALGTLATENFAAANIEWSPTGGYVAAISDEMDVGRVMIWSFFGVLLCQIPRRKFKQFCWRPRSSSSFSMDEMQAVLEAVNNLDGSLANLNNEDKDVFTLSMEQCQTWEAPEGWDRCWTEISRMMNKNRNAALEELETKEVTLDGQTLVEN</sequence>
<evidence type="ECO:0000313" key="8">
    <source>
        <dbReference type="Proteomes" id="UP000737018"/>
    </source>
</evidence>
<dbReference type="EMBL" id="JRKL02008345">
    <property type="protein sequence ID" value="KAF3946961.1"/>
    <property type="molecule type" value="Genomic_DNA"/>
</dbReference>
<dbReference type="PANTHER" id="PTHR14068:SF0">
    <property type="entry name" value="EUKARYOTIC TRANSLATION INITIATION FACTOR 3 SUBUNIT B"/>
    <property type="match status" value="1"/>
</dbReference>
<evidence type="ECO:0000259" key="6">
    <source>
        <dbReference type="Pfam" id="PF08662"/>
    </source>
</evidence>